<accession>A0A9W6RB30</accession>
<keyword evidence="2" id="KW-1185">Reference proteome</keyword>
<evidence type="ECO:0000313" key="1">
    <source>
        <dbReference type="EMBL" id="GLY70812.1"/>
    </source>
</evidence>
<organism evidence="1 2">
    <name type="scientific">Amycolatopsis taiwanensis</name>
    <dbReference type="NCBI Taxonomy" id="342230"/>
    <lineage>
        <taxon>Bacteria</taxon>
        <taxon>Bacillati</taxon>
        <taxon>Actinomycetota</taxon>
        <taxon>Actinomycetes</taxon>
        <taxon>Pseudonocardiales</taxon>
        <taxon>Pseudonocardiaceae</taxon>
        <taxon>Amycolatopsis</taxon>
    </lineage>
</organism>
<comment type="caution">
    <text evidence="1">The sequence shown here is derived from an EMBL/GenBank/DDBJ whole genome shotgun (WGS) entry which is preliminary data.</text>
</comment>
<dbReference type="EMBL" id="BSTI01000027">
    <property type="protein sequence ID" value="GLY70812.1"/>
    <property type="molecule type" value="Genomic_DNA"/>
</dbReference>
<protein>
    <submittedName>
        <fullName evidence="1">Uncharacterized protein</fullName>
    </submittedName>
</protein>
<dbReference type="Proteomes" id="UP001165136">
    <property type="component" value="Unassembled WGS sequence"/>
</dbReference>
<sequence length="68" mass="7558">MPHHGGLVTHHVDTGQHTAKQVCVTKVTGHQFVSGQPLTRAAVAMRLRQEIIDSYDLMTRAGQRIRNV</sequence>
<name>A0A9W6RB30_9PSEU</name>
<gene>
    <name evidence="1" type="ORF">Atai01_74310</name>
</gene>
<dbReference type="AlphaFoldDB" id="A0A9W6RB30"/>
<reference evidence="1" key="1">
    <citation type="submission" date="2023-03" db="EMBL/GenBank/DDBJ databases">
        <title>Amycolatopsis taiwanensis NBRC 103393.</title>
        <authorList>
            <person name="Ichikawa N."/>
            <person name="Sato H."/>
            <person name="Tonouchi N."/>
        </authorList>
    </citation>
    <scope>NUCLEOTIDE SEQUENCE</scope>
    <source>
        <strain evidence="1">NBRC 103393</strain>
    </source>
</reference>
<proteinExistence type="predicted"/>
<evidence type="ECO:0000313" key="2">
    <source>
        <dbReference type="Proteomes" id="UP001165136"/>
    </source>
</evidence>